<dbReference type="InterPro" id="IPR001507">
    <property type="entry name" value="ZP_dom"/>
</dbReference>
<dbReference type="GO" id="GO:0042302">
    <property type="term" value="F:structural constituent of cuticle"/>
    <property type="evidence" value="ECO:0007669"/>
    <property type="project" value="UniProtKB-KW"/>
</dbReference>
<accession>A0A3P7JA59</accession>
<feature type="compositionally biased region" description="Polar residues" evidence="8">
    <location>
        <begin position="239"/>
        <end position="248"/>
    </location>
</feature>
<dbReference type="Pfam" id="PF25301">
    <property type="entry name" value="CUT_C"/>
    <property type="match status" value="1"/>
</dbReference>
<keyword evidence="3" id="KW-1003">Cell membrane</keyword>
<keyword evidence="4" id="KW-0812">Transmembrane</keyword>
<evidence type="ECO:0000256" key="8">
    <source>
        <dbReference type="SAM" id="MobiDB-lite"/>
    </source>
</evidence>
<dbReference type="OrthoDB" id="6139674at2759"/>
<dbReference type="SMART" id="SM00241">
    <property type="entry name" value="ZP"/>
    <property type="match status" value="1"/>
</dbReference>
<name>A0A3P7JA59_STRVU</name>
<keyword evidence="11" id="KW-1185">Reference proteome</keyword>
<evidence type="ECO:0000256" key="7">
    <source>
        <dbReference type="ARBA" id="ARBA00023136"/>
    </source>
</evidence>
<evidence type="ECO:0000256" key="5">
    <source>
        <dbReference type="ARBA" id="ARBA00022729"/>
    </source>
</evidence>
<dbReference type="PANTHER" id="PTHR22907">
    <property type="entry name" value="GH04558P"/>
    <property type="match status" value="1"/>
</dbReference>
<organism evidence="10 11">
    <name type="scientific">Strongylus vulgaris</name>
    <name type="common">Blood worm</name>
    <dbReference type="NCBI Taxonomy" id="40348"/>
    <lineage>
        <taxon>Eukaryota</taxon>
        <taxon>Metazoa</taxon>
        <taxon>Ecdysozoa</taxon>
        <taxon>Nematoda</taxon>
        <taxon>Chromadorea</taxon>
        <taxon>Rhabditida</taxon>
        <taxon>Rhabditina</taxon>
        <taxon>Rhabditomorpha</taxon>
        <taxon>Strongyloidea</taxon>
        <taxon>Strongylidae</taxon>
        <taxon>Strongylus</taxon>
    </lineage>
</organism>
<keyword evidence="6" id="KW-1133">Transmembrane helix</keyword>
<evidence type="ECO:0000256" key="6">
    <source>
        <dbReference type="ARBA" id="ARBA00022989"/>
    </source>
</evidence>
<feature type="domain" description="ZP" evidence="9">
    <location>
        <begin position="1"/>
        <end position="230"/>
    </location>
</feature>
<dbReference type="AlphaFoldDB" id="A0A3P7JA59"/>
<dbReference type="PANTHER" id="PTHR22907:SF11">
    <property type="entry name" value="CUTICLIN-5"/>
    <property type="match status" value="1"/>
</dbReference>
<feature type="non-terminal residue" evidence="10">
    <location>
        <position position="1"/>
    </location>
</feature>
<evidence type="ECO:0000256" key="1">
    <source>
        <dbReference type="ARBA" id="ARBA00004251"/>
    </source>
</evidence>
<keyword evidence="5" id="KW-0732">Signal</keyword>
<dbReference type="Proteomes" id="UP000270094">
    <property type="component" value="Unassembled WGS sequence"/>
</dbReference>
<dbReference type="EMBL" id="UYYB01094663">
    <property type="protein sequence ID" value="VDM74814.1"/>
    <property type="molecule type" value="Genomic_DNA"/>
</dbReference>
<proteinExistence type="predicted"/>
<feature type="region of interest" description="Disordered" evidence="8">
    <location>
        <begin position="228"/>
        <end position="263"/>
    </location>
</feature>
<dbReference type="Pfam" id="PF25057">
    <property type="entry name" value="CUT_N"/>
    <property type="match status" value="1"/>
</dbReference>
<protein>
    <recommendedName>
        <fullName evidence="9">ZP domain-containing protein</fullName>
    </recommendedName>
</protein>
<dbReference type="InterPro" id="IPR056953">
    <property type="entry name" value="CUT_N"/>
</dbReference>
<dbReference type="GO" id="GO:0005886">
    <property type="term" value="C:plasma membrane"/>
    <property type="evidence" value="ECO:0007669"/>
    <property type="project" value="UniProtKB-SubCell"/>
</dbReference>
<keyword evidence="2" id="KW-0193">Cuticle</keyword>
<dbReference type="PROSITE" id="PS51034">
    <property type="entry name" value="ZP_2"/>
    <property type="match status" value="1"/>
</dbReference>
<reference evidence="10 11" key="1">
    <citation type="submission" date="2018-11" db="EMBL/GenBank/DDBJ databases">
        <authorList>
            <consortium name="Pathogen Informatics"/>
        </authorList>
    </citation>
    <scope>NUCLEOTIDE SEQUENCE [LARGE SCALE GENOMIC DNA]</scope>
</reference>
<keyword evidence="7" id="KW-0472">Membrane</keyword>
<dbReference type="InterPro" id="IPR057475">
    <property type="entry name" value="CUT_C"/>
</dbReference>
<evidence type="ECO:0000313" key="11">
    <source>
        <dbReference type="Proteomes" id="UP000270094"/>
    </source>
</evidence>
<dbReference type="InterPro" id="IPR051962">
    <property type="entry name" value="Cuticlin"/>
</dbReference>
<evidence type="ECO:0000259" key="9">
    <source>
        <dbReference type="PROSITE" id="PS51034"/>
    </source>
</evidence>
<evidence type="ECO:0000256" key="3">
    <source>
        <dbReference type="ARBA" id="ARBA00022475"/>
    </source>
</evidence>
<comment type="subcellular location">
    <subcellularLocation>
        <location evidence="1">Cell membrane</location>
        <topology evidence="1">Single-pass type I membrane protein</topology>
    </subcellularLocation>
</comment>
<evidence type="ECO:0000313" key="10">
    <source>
        <dbReference type="EMBL" id="VDM74814.1"/>
    </source>
</evidence>
<sequence>RFSSAQQDNGVVGDPIVDCADSHFEVRFETRNPFRGLVFVQDRLEDPRCRSPPVIPGGRQNASLRLAFKDCGVERRISVTVDRIYRVQCFYMEMERRLEKEVIINMPPPTMHTKQVPMPVCKYEVLDGSPTGPPVYYATVGQMEDTFCMIVHSCFVDDGNGERVQLINEKGCALDKYLLTNLEYPGDLIAGREAHVYKYADRDNMYFDCQITLRIKEPGVEYCEVPSCPDPPRRRRSHQNLLTSTTNPELEGKRPIHTKKTIK</sequence>
<evidence type="ECO:0000256" key="4">
    <source>
        <dbReference type="ARBA" id="ARBA00022692"/>
    </source>
</evidence>
<evidence type="ECO:0000256" key="2">
    <source>
        <dbReference type="ARBA" id="ARBA00022460"/>
    </source>
</evidence>
<gene>
    <name evidence="10" type="ORF">SVUK_LOCUS9812</name>
</gene>